<accession>A0A9W4H6W5</accession>
<proteinExistence type="predicted"/>
<comment type="caution">
    <text evidence="1">The sequence shown here is derived from an EMBL/GenBank/DDBJ whole genome shotgun (WGS) entry which is preliminary data.</text>
</comment>
<gene>
    <name evidence="1" type="ORF">SBRY_70017</name>
</gene>
<name>A0A9W4H6W5_9ACTN</name>
<dbReference type="Proteomes" id="UP001153328">
    <property type="component" value="Unassembled WGS sequence"/>
</dbReference>
<keyword evidence="2" id="KW-1185">Reference proteome</keyword>
<evidence type="ECO:0000313" key="1">
    <source>
        <dbReference type="EMBL" id="CAG7655113.1"/>
    </source>
</evidence>
<sequence length="55" mass="5882">MGQTISPHLLALAEEFTVPPAEKPDRSQVRALCQWLRLRCGHEGRGAGEVAAVAG</sequence>
<evidence type="ECO:0000313" key="2">
    <source>
        <dbReference type="Proteomes" id="UP001153328"/>
    </source>
</evidence>
<reference evidence="1" key="1">
    <citation type="submission" date="2021-06" db="EMBL/GenBank/DDBJ databases">
        <authorList>
            <person name="Arsene-Ploetze F."/>
        </authorList>
    </citation>
    <scope>NUCLEOTIDE SEQUENCE</scope>
    <source>
        <strain evidence="1">SBRY1</strain>
    </source>
</reference>
<dbReference type="AlphaFoldDB" id="A0A9W4H6W5"/>
<organism evidence="1 2">
    <name type="scientific">Actinacidiphila bryophytorum</name>
    <dbReference type="NCBI Taxonomy" id="1436133"/>
    <lineage>
        <taxon>Bacteria</taxon>
        <taxon>Bacillati</taxon>
        <taxon>Actinomycetota</taxon>
        <taxon>Actinomycetes</taxon>
        <taxon>Kitasatosporales</taxon>
        <taxon>Streptomycetaceae</taxon>
        <taxon>Actinacidiphila</taxon>
    </lineage>
</organism>
<protein>
    <submittedName>
        <fullName evidence="1">Uncharacterized protein</fullName>
    </submittedName>
</protein>
<dbReference type="EMBL" id="CAJVAX010000021">
    <property type="protein sequence ID" value="CAG7655113.1"/>
    <property type="molecule type" value="Genomic_DNA"/>
</dbReference>